<comment type="similarity">
    <text evidence="1">Belongs to the sulfatase family.</text>
</comment>
<gene>
    <name evidence="4" type="ORF">B0W48_18250</name>
</gene>
<dbReference type="InterPro" id="IPR000917">
    <property type="entry name" value="Sulfatase_N"/>
</dbReference>
<dbReference type="PROSITE" id="PS51257">
    <property type="entry name" value="PROKAR_LIPOPROTEIN"/>
    <property type="match status" value="1"/>
</dbReference>
<evidence type="ECO:0000313" key="4">
    <source>
        <dbReference type="EMBL" id="AQQ01549.1"/>
    </source>
</evidence>
<dbReference type="KEGG" id="paln:B0W48_18250"/>
<evidence type="ECO:0000256" key="2">
    <source>
        <dbReference type="ARBA" id="ARBA00022801"/>
    </source>
</evidence>
<evidence type="ECO:0000256" key="1">
    <source>
        <dbReference type="ARBA" id="ARBA00008779"/>
    </source>
</evidence>
<dbReference type="Pfam" id="PF00884">
    <property type="entry name" value="Sulfatase"/>
    <property type="match status" value="1"/>
</dbReference>
<dbReference type="PANTHER" id="PTHR42693:SF53">
    <property type="entry name" value="ENDO-4-O-SULFATASE"/>
    <property type="match status" value="1"/>
</dbReference>
<organism evidence="4 5">
    <name type="scientific">Pseudoalteromonas aliena</name>
    <dbReference type="NCBI Taxonomy" id="247523"/>
    <lineage>
        <taxon>Bacteria</taxon>
        <taxon>Pseudomonadati</taxon>
        <taxon>Pseudomonadota</taxon>
        <taxon>Gammaproteobacteria</taxon>
        <taxon>Alteromonadales</taxon>
        <taxon>Pseudoalteromonadaceae</taxon>
        <taxon>Pseudoalteromonas</taxon>
    </lineage>
</organism>
<dbReference type="InterPro" id="IPR050738">
    <property type="entry name" value="Sulfatase"/>
</dbReference>
<dbReference type="CDD" id="cd16027">
    <property type="entry name" value="SGSH"/>
    <property type="match status" value="1"/>
</dbReference>
<name>A0A1Q2H2E0_9GAMM</name>
<dbReference type="AlphaFoldDB" id="A0A1Q2H2E0"/>
<proteinExistence type="inferred from homology"/>
<dbReference type="Proteomes" id="UP000188243">
    <property type="component" value="Chromosome"/>
</dbReference>
<evidence type="ECO:0000313" key="5">
    <source>
        <dbReference type="Proteomes" id="UP000188243"/>
    </source>
</evidence>
<dbReference type="InterPro" id="IPR017850">
    <property type="entry name" value="Alkaline_phosphatase_core_sf"/>
</dbReference>
<reference evidence="4 5" key="1">
    <citation type="submission" date="2017-02" db="EMBL/GenBank/DDBJ databases">
        <title>Complete genome sequence of the cold-active Pseudoalteromonas aliena strain EH1 isolated from Arctic seawater.</title>
        <authorList>
            <person name="Kim E."/>
            <person name="Heo E."/>
            <person name="Kim H."/>
            <person name="Kim D."/>
        </authorList>
    </citation>
    <scope>NUCLEOTIDE SEQUENCE [LARGE SCALE GENOMIC DNA]</scope>
    <source>
        <strain evidence="4 5">EH1</strain>
    </source>
</reference>
<dbReference type="STRING" id="247523.B0W48_18250"/>
<dbReference type="GO" id="GO:0004065">
    <property type="term" value="F:arylsulfatase activity"/>
    <property type="evidence" value="ECO:0007669"/>
    <property type="project" value="TreeGrafter"/>
</dbReference>
<keyword evidence="2" id="KW-0378">Hydrolase</keyword>
<dbReference type="PANTHER" id="PTHR42693">
    <property type="entry name" value="ARYLSULFATASE FAMILY MEMBER"/>
    <property type="match status" value="1"/>
</dbReference>
<feature type="domain" description="Sulfatase N-terminal" evidence="3">
    <location>
        <begin position="40"/>
        <end position="324"/>
    </location>
</feature>
<protein>
    <submittedName>
        <fullName evidence="4">Sulfatase</fullName>
    </submittedName>
</protein>
<accession>A0A1Q2H2E0</accession>
<dbReference type="EMBL" id="CP019628">
    <property type="protein sequence ID" value="AQQ01549.1"/>
    <property type="molecule type" value="Genomic_DNA"/>
</dbReference>
<dbReference type="RefSeq" id="WP_077538184.1">
    <property type="nucleotide sequence ID" value="NZ_CP019628.1"/>
</dbReference>
<dbReference type="SUPFAM" id="SSF53649">
    <property type="entry name" value="Alkaline phosphatase-like"/>
    <property type="match status" value="1"/>
</dbReference>
<evidence type="ECO:0000259" key="3">
    <source>
        <dbReference type="Pfam" id="PF00884"/>
    </source>
</evidence>
<sequence length="515" mass="59914">MYLFKRYLVVIFICTGLIACTKESDSSLQKETVNVQDKKPNILWIYVEDISPDFAHDGNDLVTTPTIDELARVGVKFNNAIAPAPVCSAMRSAMMTGQMQTNLGIHNHHSSRTPESTILLPDNIKTVPEIMKQNGYFTFNSGKDDYNFSYDRFDLYSGDYKVHPLYGKSGVEIDWNDRANPEQPFFGQIQLKGGKHIFSSKFSEKVKYPIDRSKIQLPPYYPDDPIVIEEWARYLESLQITDREVAGIFSRLEKDGELENTVIFFFADHGTRFLRHKQFLYDGGLKVPFIAYWKGHDDKLKPQVRDEQVSMLDISATTLSLAGIDIPEYFEGENLFSDNYQGHKYVISARDRCDFTIDRIRAVRSERFKYIRNFYPERSGMQPSYRDYWNLTKVSRKLYEDGKLNEVQAKHFSPTRPKEELYDLENDPHEIFNLADDNKFRSTLLEHRKVLDDWIRDSNDQGQYPENEEALKLMLGIWGDTAINPEYDELRIKYPNLSGSQFPLKNEKFKLVSEQ</sequence>
<dbReference type="Gene3D" id="3.40.720.10">
    <property type="entry name" value="Alkaline Phosphatase, subunit A"/>
    <property type="match status" value="1"/>
</dbReference>